<evidence type="ECO:0000259" key="15">
    <source>
        <dbReference type="PROSITE" id="PS51910"/>
    </source>
</evidence>
<reference evidence="16" key="1">
    <citation type="submission" date="2014-09" db="EMBL/GenBank/DDBJ databases">
        <title>Molecular characterization and functional analysis of LsChi2, a chitinase found in the salmon louse (Lepeoptheirus salmonis salmonis, Kroyer 1838).</title>
        <authorList>
            <person name="Eichner C."/>
            <person name="Harasimczuk E."/>
            <person name="Nilsen F."/>
            <person name="Grotmol S."/>
            <person name="Dalvin S."/>
        </authorList>
    </citation>
    <scope>NUCLEOTIDE SEQUENCE</scope>
</reference>
<evidence type="ECO:0000256" key="2">
    <source>
        <dbReference type="ARBA" id="ARBA00009121"/>
    </source>
</evidence>
<dbReference type="Gene3D" id="3.20.20.80">
    <property type="entry name" value="Glycosidases"/>
    <property type="match status" value="1"/>
</dbReference>
<evidence type="ECO:0000256" key="6">
    <source>
        <dbReference type="ARBA" id="ARBA00022801"/>
    </source>
</evidence>
<dbReference type="PANTHER" id="PTHR11177:SF360">
    <property type="entry name" value="CHITINASE 4-RELATED"/>
    <property type="match status" value="1"/>
</dbReference>
<dbReference type="GO" id="GO:0000272">
    <property type="term" value="P:polysaccharide catabolic process"/>
    <property type="evidence" value="ECO:0007669"/>
    <property type="project" value="UniProtKB-KW"/>
</dbReference>
<keyword evidence="4" id="KW-0147">Chitin-binding</keyword>
<dbReference type="GO" id="GO:0005576">
    <property type="term" value="C:extracellular region"/>
    <property type="evidence" value="ECO:0007669"/>
    <property type="project" value="TreeGrafter"/>
</dbReference>
<feature type="domain" description="GH18" evidence="15">
    <location>
        <begin position="26"/>
        <end position="408"/>
    </location>
</feature>
<keyword evidence="7" id="KW-0146">Chitin degradation</keyword>
<dbReference type="PROSITE" id="PS51910">
    <property type="entry name" value="GH18_2"/>
    <property type="match status" value="1"/>
</dbReference>
<keyword evidence="6 12" id="KW-0378">Hydrolase</keyword>
<dbReference type="CDD" id="cd02872">
    <property type="entry name" value="GH18_chitolectin_chitotriosidase"/>
    <property type="match status" value="1"/>
</dbReference>
<evidence type="ECO:0000256" key="5">
    <source>
        <dbReference type="ARBA" id="ARBA00022729"/>
    </source>
</evidence>
<evidence type="ECO:0000256" key="1">
    <source>
        <dbReference type="ARBA" id="ARBA00000822"/>
    </source>
</evidence>
<dbReference type="PROSITE" id="PS01095">
    <property type="entry name" value="GH18_1"/>
    <property type="match status" value="1"/>
</dbReference>
<keyword evidence="9" id="KW-0119">Carbohydrate metabolism</keyword>
<dbReference type="SUPFAM" id="SSF54556">
    <property type="entry name" value="Chitinase insertion domain"/>
    <property type="match status" value="1"/>
</dbReference>
<evidence type="ECO:0000256" key="11">
    <source>
        <dbReference type="ARBA" id="ARBA00023326"/>
    </source>
</evidence>
<evidence type="ECO:0000256" key="13">
    <source>
        <dbReference type="SAM" id="MobiDB-lite"/>
    </source>
</evidence>
<evidence type="ECO:0000256" key="7">
    <source>
        <dbReference type="ARBA" id="ARBA00023024"/>
    </source>
</evidence>
<dbReference type="InterPro" id="IPR001223">
    <property type="entry name" value="Glyco_hydro18_cat"/>
</dbReference>
<dbReference type="SUPFAM" id="SSF51445">
    <property type="entry name" value="(Trans)glycosidases"/>
    <property type="match status" value="1"/>
</dbReference>
<evidence type="ECO:0000256" key="12">
    <source>
        <dbReference type="RuleBase" id="RU000489"/>
    </source>
</evidence>
<dbReference type="InterPro" id="IPR029070">
    <property type="entry name" value="Chitinase_insertion_sf"/>
</dbReference>
<dbReference type="PANTHER" id="PTHR11177">
    <property type="entry name" value="CHITINASE"/>
    <property type="match status" value="1"/>
</dbReference>
<dbReference type="Pfam" id="PF00704">
    <property type="entry name" value="Glyco_hydro_18"/>
    <property type="match status" value="1"/>
</dbReference>
<feature type="signal peptide" evidence="14">
    <location>
        <begin position="1"/>
        <end position="22"/>
    </location>
</feature>
<dbReference type="GO" id="GO:0008843">
    <property type="term" value="F:endochitinase activity"/>
    <property type="evidence" value="ECO:0007669"/>
    <property type="project" value="UniProtKB-EC"/>
</dbReference>
<dbReference type="EMBL" id="KM668222">
    <property type="protein sequence ID" value="AJD87505.1"/>
    <property type="molecule type" value="mRNA"/>
</dbReference>
<comment type="catalytic activity">
    <reaction evidence="1">
        <text>Random endo-hydrolysis of N-acetyl-beta-D-glucosaminide (1-&gt;4)-beta-linkages in chitin and chitodextrins.</text>
        <dbReference type="EC" id="3.2.1.14"/>
    </reaction>
</comment>
<dbReference type="InterPro" id="IPR050314">
    <property type="entry name" value="Glycosyl_Hydrlase_18"/>
</dbReference>
<evidence type="ECO:0000256" key="10">
    <source>
        <dbReference type="ARBA" id="ARBA00023295"/>
    </source>
</evidence>
<organism evidence="16">
    <name type="scientific">Lepeophtheirus salmonis</name>
    <name type="common">Salmon louse</name>
    <name type="synonym">Caligus salmonis</name>
    <dbReference type="NCBI Taxonomy" id="72036"/>
    <lineage>
        <taxon>Eukaryota</taxon>
        <taxon>Metazoa</taxon>
        <taxon>Ecdysozoa</taxon>
        <taxon>Arthropoda</taxon>
        <taxon>Crustacea</taxon>
        <taxon>Multicrustacea</taxon>
        <taxon>Hexanauplia</taxon>
        <taxon>Copepoda</taxon>
        <taxon>Siphonostomatoida</taxon>
        <taxon>Caligidae</taxon>
        <taxon>Lepeophtheirus</taxon>
    </lineage>
</organism>
<dbReference type="GO" id="GO:0008061">
    <property type="term" value="F:chitin binding"/>
    <property type="evidence" value="ECO:0007669"/>
    <property type="project" value="UniProtKB-KW"/>
</dbReference>
<accession>A0A0B5ACU5</accession>
<evidence type="ECO:0000256" key="4">
    <source>
        <dbReference type="ARBA" id="ARBA00022669"/>
    </source>
</evidence>
<keyword evidence="10 12" id="KW-0326">Glycosidase</keyword>
<evidence type="ECO:0000313" key="16">
    <source>
        <dbReference type="EMBL" id="AJD87505.1"/>
    </source>
</evidence>
<dbReference type="InterPro" id="IPR017853">
    <property type="entry name" value="GH"/>
</dbReference>
<gene>
    <name evidence="16" type="primary">Chi1</name>
</gene>
<sequence length="427" mass="48334">MRLLLFSSLSLFLLVQFNHTESKENKVILCYFSSWATYRWSNGKFDVENIDPFICTHVAYGFAGLDPNSYKIRLLDPYNDLEENWGKGAMKRFNDLKKKNPKLVTLLSVGGWNEGATSYSKMVSTRARRKIFIESTMELLKKHGFDGLDFDWEYPGGRADSPGSPTDRKNYVKLLQELRKALDTAGGLKLTAAVSAGENTINKAYNIPAMGKYMDLINVMTYDYHGWWPGHTFTGHNSPLYGLPEEETNITHPGYHFNSNYSMNYYVQNGAPKEKLLMGFGAYGRGFQLADPNENGFYAKATNGISAGKYTATIGYWGFNEYCELMQTENSQWTLVRDPRVVAPYIYKGNQWFSFDDIQSIKIKSEYILEQGFRGGFVWSIDSDDFLGLCGEGKFPLLTTMNNVLNGGIPTPEPTPEPTTRDPCKSL</sequence>
<dbReference type="AlphaFoldDB" id="A0A0B5ACU5"/>
<dbReference type="InterPro" id="IPR011583">
    <property type="entry name" value="Chitinase_II/V-like_cat"/>
</dbReference>
<dbReference type="GO" id="GO:0006032">
    <property type="term" value="P:chitin catabolic process"/>
    <property type="evidence" value="ECO:0007669"/>
    <property type="project" value="UniProtKB-KW"/>
</dbReference>
<evidence type="ECO:0000256" key="3">
    <source>
        <dbReference type="ARBA" id="ARBA00012729"/>
    </source>
</evidence>
<feature type="region of interest" description="Disordered" evidence="13">
    <location>
        <begin position="407"/>
        <end position="427"/>
    </location>
</feature>
<dbReference type="FunFam" id="3.10.50.10:FF:000004">
    <property type="entry name" value="Chitinase 5"/>
    <property type="match status" value="1"/>
</dbReference>
<dbReference type="Gene3D" id="3.10.50.10">
    <property type="match status" value="1"/>
</dbReference>
<keyword evidence="8" id="KW-1015">Disulfide bond</keyword>
<dbReference type="EC" id="3.2.1.14" evidence="3"/>
<proteinExistence type="evidence at transcript level"/>
<feature type="chain" id="PRO_5002098010" description="chitinase" evidence="14">
    <location>
        <begin position="23"/>
        <end position="427"/>
    </location>
</feature>
<name>A0A0B5ACU5_LEPSM</name>
<dbReference type="InterPro" id="IPR001579">
    <property type="entry name" value="Glyco_hydro_18_chit_AS"/>
</dbReference>
<evidence type="ECO:0000256" key="8">
    <source>
        <dbReference type="ARBA" id="ARBA00023157"/>
    </source>
</evidence>
<evidence type="ECO:0000256" key="9">
    <source>
        <dbReference type="ARBA" id="ARBA00023277"/>
    </source>
</evidence>
<evidence type="ECO:0000256" key="14">
    <source>
        <dbReference type="SAM" id="SignalP"/>
    </source>
</evidence>
<keyword evidence="5 14" id="KW-0732">Signal</keyword>
<dbReference type="SMART" id="SM00636">
    <property type="entry name" value="Glyco_18"/>
    <property type="match status" value="1"/>
</dbReference>
<protein>
    <recommendedName>
        <fullName evidence="3">chitinase</fullName>
        <ecNumber evidence="3">3.2.1.14</ecNumber>
    </recommendedName>
</protein>
<comment type="similarity">
    <text evidence="2">Belongs to the glycosyl hydrolase 18 family. Chitinase class II subfamily.</text>
</comment>
<keyword evidence="11" id="KW-0624">Polysaccharide degradation</keyword>